<keyword evidence="2" id="KW-1185">Reference proteome</keyword>
<evidence type="ECO:0000313" key="2">
    <source>
        <dbReference type="Proteomes" id="UP001153076"/>
    </source>
</evidence>
<evidence type="ECO:0000313" key="1">
    <source>
        <dbReference type="EMBL" id="KAJ8421373.1"/>
    </source>
</evidence>
<protein>
    <submittedName>
        <fullName evidence="1">Uncharacterized protein</fullName>
    </submittedName>
</protein>
<sequence>MQPPIFASEAFGAMDTTAFTNSTGSGLPSVINPSPFGFHPPLQPVVPAPCSEPIYGASSKSQFGDSTLGSTSTLASLFGGMSLSSCIPPVSTSQGIPILPCCNPTSRTKNVPSQAASKPSFYSTTTNPQVTLVSGAKNPFATNLSSSGTQSLEWG</sequence>
<gene>
    <name evidence="1" type="ORF">Cgig2_028731</name>
</gene>
<dbReference type="AlphaFoldDB" id="A0A9Q1GMP4"/>
<reference evidence="1" key="1">
    <citation type="submission" date="2022-04" db="EMBL/GenBank/DDBJ databases">
        <title>Carnegiea gigantea Genome sequencing and assembly v2.</title>
        <authorList>
            <person name="Copetti D."/>
            <person name="Sanderson M.J."/>
            <person name="Burquez A."/>
            <person name="Wojciechowski M.F."/>
        </authorList>
    </citation>
    <scope>NUCLEOTIDE SEQUENCE</scope>
    <source>
        <strain evidence="1">SGP5-SGP5p</strain>
        <tissue evidence="1">Aerial part</tissue>
    </source>
</reference>
<dbReference type="EMBL" id="JAKOGI010002755">
    <property type="protein sequence ID" value="KAJ8421373.1"/>
    <property type="molecule type" value="Genomic_DNA"/>
</dbReference>
<comment type="caution">
    <text evidence="1">The sequence shown here is derived from an EMBL/GenBank/DDBJ whole genome shotgun (WGS) entry which is preliminary data.</text>
</comment>
<proteinExistence type="predicted"/>
<accession>A0A9Q1GMP4</accession>
<name>A0A9Q1GMP4_9CARY</name>
<organism evidence="1 2">
    <name type="scientific">Carnegiea gigantea</name>
    <dbReference type="NCBI Taxonomy" id="171969"/>
    <lineage>
        <taxon>Eukaryota</taxon>
        <taxon>Viridiplantae</taxon>
        <taxon>Streptophyta</taxon>
        <taxon>Embryophyta</taxon>
        <taxon>Tracheophyta</taxon>
        <taxon>Spermatophyta</taxon>
        <taxon>Magnoliopsida</taxon>
        <taxon>eudicotyledons</taxon>
        <taxon>Gunneridae</taxon>
        <taxon>Pentapetalae</taxon>
        <taxon>Caryophyllales</taxon>
        <taxon>Cactineae</taxon>
        <taxon>Cactaceae</taxon>
        <taxon>Cactoideae</taxon>
        <taxon>Echinocereeae</taxon>
        <taxon>Carnegiea</taxon>
    </lineage>
</organism>
<dbReference type="Proteomes" id="UP001153076">
    <property type="component" value="Unassembled WGS sequence"/>
</dbReference>